<sequence>MNQAIASGKAQNPTAGRILDAAERCMSRYGLERVSMLDVAREAEVSRGSVYRYFPTRDDLVHAVLARTARAFVEASEPVVDRGATLVDQVAEAAAFVAGHREDVEYTLRLPGGTDSLLAMLLTVHLDRFLAAQIDFWRPRLAAARLRGEIRAGLDEAQAGEWLVRIVFTFAVMPSAALEPADPDAVRAFVRTHLGGLQ</sequence>
<evidence type="ECO:0000256" key="2">
    <source>
        <dbReference type="PROSITE-ProRule" id="PRU00335"/>
    </source>
</evidence>
<organism evidence="4 5">
    <name type="scientific">Actinocorallia longicatena</name>
    <dbReference type="NCBI Taxonomy" id="111803"/>
    <lineage>
        <taxon>Bacteria</taxon>
        <taxon>Bacillati</taxon>
        <taxon>Actinomycetota</taxon>
        <taxon>Actinomycetes</taxon>
        <taxon>Streptosporangiales</taxon>
        <taxon>Thermomonosporaceae</taxon>
        <taxon>Actinocorallia</taxon>
    </lineage>
</organism>
<comment type="caution">
    <text evidence="4">The sequence shown here is derived from an EMBL/GenBank/DDBJ whole genome shotgun (WGS) entry which is preliminary data.</text>
</comment>
<gene>
    <name evidence="4" type="ORF">GCM10010468_21370</name>
</gene>
<keyword evidence="5" id="KW-1185">Reference proteome</keyword>
<reference evidence="5" key="1">
    <citation type="journal article" date="2019" name="Int. J. Syst. Evol. Microbiol.">
        <title>The Global Catalogue of Microorganisms (GCM) 10K type strain sequencing project: providing services to taxonomists for standard genome sequencing and annotation.</title>
        <authorList>
            <consortium name="The Broad Institute Genomics Platform"/>
            <consortium name="The Broad Institute Genome Sequencing Center for Infectious Disease"/>
            <person name="Wu L."/>
            <person name="Ma J."/>
        </authorList>
    </citation>
    <scope>NUCLEOTIDE SEQUENCE [LARGE SCALE GENOMIC DNA]</scope>
    <source>
        <strain evidence="5">JCM 9377</strain>
    </source>
</reference>
<feature type="DNA-binding region" description="H-T-H motif" evidence="2">
    <location>
        <begin position="35"/>
        <end position="54"/>
    </location>
</feature>
<dbReference type="PROSITE" id="PS50977">
    <property type="entry name" value="HTH_TETR_2"/>
    <property type="match status" value="1"/>
</dbReference>
<dbReference type="Proteomes" id="UP001501237">
    <property type="component" value="Unassembled WGS sequence"/>
</dbReference>
<protein>
    <submittedName>
        <fullName evidence="4">TetR/AcrR family transcriptional regulator</fullName>
    </submittedName>
</protein>
<dbReference type="PANTHER" id="PTHR30055">
    <property type="entry name" value="HTH-TYPE TRANSCRIPTIONAL REGULATOR RUTR"/>
    <property type="match status" value="1"/>
</dbReference>
<dbReference type="PRINTS" id="PR00455">
    <property type="entry name" value="HTHTETR"/>
</dbReference>
<dbReference type="RefSeq" id="WP_344825548.1">
    <property type="nucleotide sequence ID" value="NZ_BAAAUV010000004.1"/>
</dbReference>
<dbReference type="SUPFAM" id="SSF48498">
    <property type="entry name" value="Tetracyclin repressor-like, C-terminal domain"/>
    <property type="match status" value="1"/>
</dbReference>
<keyword evidence="1 2" id="KW-0238">DNA-binding</keyword>
<accession>A0ABP6Q5T5</accession>
<dbReference type="InterPro" id="IPR050109">
    <property type="entry name" value="HTH-type_TetR-like_transc_reg"/>
</dbReference>
<evidence type="ECO:0000313" key="4">
    <source>
        <dbReference type="EMBL" id="GAA3206017.1"/>
    </source>
</evidence>
<evidence type="ECO:0000256" key="1">
    <source>
        <dbReference type="ARBA" id="ARBA00023125"/>
    </source>
</evidence>
<feature type="domain" description="HTH tetR-type" evidence="3">
    <location>
        <begin position="12"/>
        <end position="72"/>
    </location>
</feature>
<evidence type="ECO:0000313" key="5">
    <source>
        <dbReference type="Proteomes" id="UP001501237"/>
    </source>
</evidence>
<dbReference type="SUPFAM" id="SSF46689">
    <property type="entry name" value="Homeodomain-like"/>
    <property type="match status" value="1"/>
</dbReference>
<dbReference type="InterPro" id="IPR001647">
    <property type="entry name" value="HTH_TetR"/>
</dbReference>
<dbReference type="InterPro" id="IPR009057">
    <property type="entry name" value="Homeodomain-like_sf"/>
</dbReference>
<name>A0ABP6Q5T5_9ACTN</name>
<dbReference type="PANTHER" id="PTHR30055:SF153">
    <property type="entry name" value="HTH-TYPE TRANSCRIPTIONAL REPRESSOR RV3405C"/>
    <property type="match status" value="1"/>
</dbReference>
<dbReference type="Pfam" id="PF00440">
    <property type="entry name" value="TetR_N"/>
    <property type="match status" value="1"/>
</dbReference>
<evidence type="ECO:0000259" key="3">
    <source>
        <dbReference type="PROSITE" id="PS50977"/>
    </source>
</evidence>
<dbReference type="InterPro" id="IPR036271">
    <property type="entry name" value="Tet_transcr_reg_TetR-rel_C_sf"/>
</dbReference>
<proteinExistence type="predicted"/>
<dbReference type="EMBL" id="BAAAUV010000004">
    <property type="protein sequence ID" value="GAA3206017.1"/>
    <property type="molecule type" value="Genomic_DNA"/>
</dbReference>
<dbReference type="Gene3D" id="1.10.357.10">
    <property type="entry name" value="Tetracycline Repressor, domain 2"/>
    <property type="match status" value="1"/>
</dbReference>